<sequence>MAEIDNGHIGHRYDEPLTLRGVKPYSIDPENARRLWTLSEQLTGVTFETN</sequence>
<dbReference type="AlphaFoldDB" id="A0AAU8FIW2"/>
<dbReference type="EMBL" id="CP159289">
    <property type="protein sequence ID" value="XCH23808.1"/>
    <property type="molecule type" value="Genomic_DNA"/>
</dbReference>
<gene>
    <name evidence="1" type="ORF">ABV298_26410</name>
</gene>
<protein>
    <recommendedName>
        <fullName evidence="2">Short-chain dehydrogenase</fullName>
    </recommendedName>
</protein>
<proteinExistence type="predicted"/>
<organism evidence="1">
    <name type="scientific">Dyadobacter sp. 676</name>
    <dbReference type="NCBI Taxonomy" id="3088362"/>
    <lineage>
        <taxon>Bacteria</taxon>
        <taxon>Pseudomonadati</taxon>
        <taxon>Bacteroidota</taxon>
        <taxon>Cytophagia</taxon>
        <taxon>Cytophagales</taxon>
        <taxon>Spirosomataceae</taxon>
        <taxon>Dyadobacter</taxon>
    </lineage>
</organism>
<name>A0AAU8FIW2_9BACT</name>
<reference evidence="1" key="1">
    <citation type="submission" date="2024-06" db="EMBL/GenBank/DDBJ databases">
        <title>Sequencing and assembly of the genome of Dyadobacter sp. strain 676, a symbiont of Cyamopsis tetragonoloba.</title>
        <authorList>
            <person name="Guro P."/>
            <person name="Sazanova A."/>
            <person name="Kuznetsova I."/>
            <person name="Belimov A."/>
            <person name="Safronova V."/>
        </authorList>
    </citation>
    <scope>NUCLEOTIDE SEQUENCE</scope>
    <source>
        <strain evidence="1">676</strain>
    </source>
</reference>
<dbReference type="RefSeq" id="WP_353719132.1">
    <property type="nucleotide sequence ID" value="NZ_CP159289.1"/>
</dbReference>
<accession>A0AAU8FIW2</accession>
<evidence type="ECO:0000313" key="1">
    <source>
        <dbReference type="EMBL" id="XCH23808.1"/>
    </source>
</evidence>
<evidence type="ECO:0008006" key="2">
    <source>
        <dbReference type="Google" id="ProtNLM"/>
    </source>
</evidence>